<feature type="region of interest" description="Disordered" evidence="1">
    <location>
        <begin position="177"/>
        <end position="200"/>
    </location>
</feature>
<accession>A0A1Y0V4Q5</accession>
<dbReference type="InterPro" id="IPR018777">
    <property type="entry name" value="Replication_initiator_prot_A"/>
</dbReference>
<proteinExistence type="predicted"/>
<dbReference type="AlphaFoldDB" id="A0A1Y0V4Q5"/>
<gene>
    <name evidence="2" type="ORF">S101447_01827</name>
</gene>
<evidence type="ECO:0000313" key="2">
    <source>
        <dbReference type="EMBL" id="ARW10889.1"/>
    </source>
</evidence>
<evidence type="ECO:0008006" key="4">
    <source>
        <dbReference type="Google" id="ProtNLM"/>
    </source>
</evidence>
<organism evidence="2 3">
    <name type="scientific">Acetobacter ascendens</name>
    <dbReference type="NCBI Taxonomy" id="481146"/>
    <lineage>
        <taxon>Bacteria</taxon>
        <taxon>Pseudomonadati</taxon>
        <taxon>Pseudomonadota</taxon>
        <taxon>Alphaproteobacteria</taxon>
        <taxon>Acetobacterales</taxon>
        <taxon>Acetobacteraceae</taxon>
        <taxon>Acetobacter</taxon>
    </lineage>
</organism>
<dbReference type="EMBL" id="CP021524">
    <property type="protein sequence ID" value="ARW10889.1"/>
    <property type="molecule type" value="Genomic_DNA"/>
</dbReference>
<dbReference type="Proteomes" id="UP000195633">
    <property type="component" value="Chromosome"/>
</dbReference>
<name>A0A1Y0V4Q5_9PROT</name>
<dbReference type="Pfam" id="PF10134">
    <property type="entry name" value="RPA"/>
    <property type="match status" value="1"/>
</dbReference>
<protein>
    <recommendedName>
        <fullName evidence="4">Replication protein A</fullName>
    </recommendedName>
</protein>
<evidence type="ECO:0000313" key="3">
    <source>
        <dbReference type="Proteomes" id="UP000195633"/>
    </source>
</evidence>
<evidence type="ECO:0000256" key="1">
    <source>
        <dbReference type="SAM" id="MobiDB-lite"/>
    </source>
</evidence>
<reference evidence="2 3" key="1">
    <citation type="submission" date="2017-05" db="EMBL/GenBank/DDBJ databases">
        <title>Genome sequence of Acetobacter pasteurianus subsp. ascendens strain SRCM101447.</title>
        <authorList>
            <person name="Cho S.H."/>
        </authorList>
    </citation>
    <scope>NUCLEOTIDE SEQUENCE [LARGE SCALE GENOMIC DNA]</scope>
    <source>
        <strain evidence="2 3">SRCM101447</strain>
    </source>
</reference>
<sequence length="200" mass="21885">MECVLPDWFYRGVIDRSLVLTIDPAYFRLTGGIERWLYRVARKHAGHQPQGWRFEIAHLYDKSGSLARVSDFALDLRRIAARQSLPGYRLAIRRVGRRNLLHIRPVNLSTVPVDDGVDGHGISGARTIGTSGASLSGFQAHEPQLSLWPETRNRAPNLESNLESNFLMLGRPVTNGGAGAADRPGVSHACGLSPTPGDGP</sequence>